<feature type="transmembrane region" description="Helical" evidence="8">
    <location>
        <begin position="155"/>
        <end position="177"/>
    </location>
</feature>
<feature type="transmembrane region" description="Helical" evidence="8">
    <location>
        <begin position="230"/>
        <end position="249"/>
    </location>
</feature>
<evidence type="ECO:0000313" key="11">
    <source>
        <dbReference type="Proteomes" id="UP000030625"/>
    </source>
</evidence>
<feature type="transmembrane region" description="Helical" evidence="8">
    <location>
        <begin position="96"/>
        <end position="117"/>
    </location>
</feature>
<dbReference type="InterPro" id="IPR036259">
    <property type="entry name" value="MFS_trans_sf"/>
</dbReference>
<proteinExistence type="predicted"/>
<keyword evidence="2" id="KW-0813">Transport</keyword>
<dbReference type="SUPFAM" id="SSF103473">
    <property type="entry name" value="MFS general substrate transporter"/>
    <property type="match status" value="1"/>
</dbReference>
<evidence type="ECO:0000256" key="8">
    <source>
        <dbReference type="SAM" id="Phobius"/>
    </source>
</evidence>
<dbReference type="GO" id="GO:0005886">
    <property type="term" value="C:plasma membrane"/>
    <property type="evidence" value="ECO:0007669"/>
    <property type="project" value="UniProtKB-SubCell"/>
</dbReference>
<reference evidence="10 11" key="1">
    <citation type="journal article" date="2015" name="Genome Announc.">
        <title>Complete and Assembled Genome Sequence of Bifidobacterium kashiwanohense PV20-2, Isolated from the Feces of an Anemic Kenyan Infant.</title>
        <authorList>
            <person name="Vazquez-Gutierrez P."/>
            <person name="Lacroix C."/>
            <person name="Chassard C."/>
            <person name="Klumpp J."/>
            <person name="Jans C."/>
            <person name="Stevens M.J."/>
        </authorList>
    </citation>
    <scope>NUCLEOTIDE SEQUENCE [LARGE SCALE GENOMIC DNA]</scope>
    <source>
        <strain evidence="10 11">PV20-2</strain>
    </source>
</reference>
<dbReference type="Proteomes" id="UP000030625">
    <property type="component" value="Chromosome"/>
</dbReference>
<protein>
    <submittedName>
        <fullName evidence="10">MFS transporter</fullName>
    </submittedName>
</protein>
<dbReference type="GO" id="GO:0022857">
    <property type="term" value="F:transmembrane transporter activity"/>
    <property type="evidence" value="ECO:0007669"/>
    <property type="project" value="InterPro"/>
</dbReference>
<name>A0A0A7I5F6_9BIFI</name>
<feature type="transmembrane region" description="Helical" evidence="8">
    <location>
        <begin position="32"/>
        <end position="52"/>
    </location>
</feature>
<dbReference type="RefSeq" id="WP_039199512.1">
    <property type="nucleotide sequence ID" value="NZ_CP007456.1"/>
</dbReference>
<evidence type="ECO:0000256" key="7">
    <source>
        <dbReference type="SAM" id="MobiDB-lite"/>
    </source>
</evidence>
<feature type="transmembrane region" description="Helical" evidence="8">
    <location>
        <begin position="123"/>
        <end position="143"/>
    </location>
</feature>
<feature type="transmembrane region" description="Helical" evidence="8">
    <location>
        <begin position="387"/>
        <end position="407"/>
    </location>
</feature>
<organism evidence="10 11">
    <name type="scientific">Bifidobacterium catenulatum PV20-2</name>
    <dbReference type="NCBI Taxonomy" id="1447716"/>
    <lineage>
        <taxon>Bacteria</taxon>
        <taxon>Bacillati</taxon>
        <taxon>Actinomycetota</taxon>
        <taxon>Actinomycetes</taxon>
        <taxon>Bifidobacteriales</taxon>
        <taxon>Bifidobacteriaceae</taxon>
        <taxon>Bifidobacterium</taxon>
    </lineage>
</organism>
<feature type="transmembrane region" description="Helical" evidence="8">
    <location>
        <begin position="261"/>
        <end position="284"/>
    </location>
</feature>
<feature type="transmembrane region" description="Helical" evidence="8">
    <location>
        <begin position="358"/>
        <end position="381"/>
    </location>
</feature>
<feature type="compositionally biased region" description="Polar residues" evidence="7">
    <location>
        <begin position="1"/>
        <end position="10"/>
    </location>
</feature>
<feature type="transmembrane region" description="Helical" evidence="8">
    <location>
        <begin position="183"/>
        <end position="202"/>
    </location>
</feature>
<feature type="region of interest" description="Disordered" evidence="7">
    <location>
        <begin position="1"/>
        <end position="24"/>
    </location>
</feature>
<dbReference type="InterPro" id="IPR020846">
    <property type="entry name" value="MFS_dom"/>
</dbReference>
<keyword evidence="3" id="KW-1003">Cell membrane</keyword>
<dbReference type="EMBL" id="CP007456">
    <property type="protein sequence ID" value="AIZ15306.1"/>
    <property type="molecule type" value="Genomic_DNA"/>
</dbReference>
<feature type="domain" description="Major facilitator superfamily (MFS) profile" evidence="9">
    <location>
        <begin position="29"/>
        <end position="411"/>
    </location>
</feature>
<dbReference type="PANTHER" id="PTHR23517">
    <property type="entry name" value="RESISTANCE PROTEIN MDTM, PUTATIVE-RELATED-RELATED"/>
    <property type="match status" value="1"/>
</dbReference>
<feature type="transmembrane region" description="Helical" evidence="8">
    <location>
        <begin position="316"/>
        <end position="337"/>
    </location>
</feature>
<evidence type="ECO:0000256" key="5">
    <source>
        <dbReference type="ARBA" id="ARBA00022989"/>
    </source>
</evidence>
<comment type="subcellular location">
    <subcellularLocation>
        <location evidence="1">Cell membrane</location>
        <topology evidence="1">Multi-pass membrane protein</topology>
    </subcellularLocation>
</comment>
<evidence type="ECO:0000256" key="3">
    <source>
        <dbReference type="ARBA" id="ARBA00022475"/>
    </source>
</evidence>
<gene>
    <name evidence="10" type="ORF">AH68_09975</name>
</gene>
<evidence type="ECO:0000256" key="1">
    <source>
        <dbReference type="ARBA" id="ARBA00004651"/>
    </source>
</evidence>
<evidence type="ECO:0000313" key="10">
    <source>
        <dbReference type="EMBL" id="AIZ15306.1"/>
    </source>
</evidence>
<dbReference type="PROSITE" id="PS50850">
    <property type="entry name" value="MFS"/>
    <property type="match status" value="1"/>
</dbReference>
<keyword evidence="6 8" id="KW-0472">Membrane</keyword>
<dbReference type="Gene3D" id="1.20.1250.20">
    <property type="entry name" value="MFS general substrate transporter like domains"/>
    <property type="match status" value="1"/>
</dbReference>
<dbReference type="AlphaFoldDB" id="A0A0A7I5F6"/>
<sequence length="420" mass="44540">MTETTTSNVQRVDRDPLSGLPQSGSKKVMLKGAILSLALLLQSISVTAAVVSSLKQDFPNASAMELQCFVTVPVLGNIVATLIGGRFATRIGKKNLCVIGTLLCFVGGFFPMFIPLLDGQTALRVLAGFGLGLIQPLSASLIVDCFKGKEADTLMGFQSSAVGLGATIISSTIAGIMSFDWHYFYYVYFFALLVTVIVLLFIPNAVNDLGREDATTSEDKLKRRKTPISAYFGMLLQIIFATGYGFYTINLSLAAEETGTITAVQAATVITIISISSLLGGLVFGLVKSFVGMRIGVIAVAMQGAALLIWGNTTSLAAWNIAGVLLGVGFCWFMPYVNILVNEHTDPSISAQTTSYAFFGNSVGSFIPPYAFALLGAVTGITSPWKSLNMGAGFMAVVIVLIVIFMVNDKKKTAAKSVTA</sequence>
<dbReference type="InterPro" id="IPR011701">
    <property type="entry name" value="MFS"/>
</dbReference>
<evidence type="ECO:0000256" key="6">
    <source>
        <dbReference type="ARBA" id="ARBA00023136"/>
    </source>
</evidence>
<keyword evidence="5 8" id="KW-1133">Transmembrane helix</keyword>
<evidence type="ECO:0000256" key="4">
    <source>
        <dbReference type="ARBA" id="ARBA00022692"/>
    </source>
</evidence>
<dbReference type="STRING" id="1447716.AH68_09975"/>
<keyword evidence="4 8" id="KW-0812">Transmembrane</keyword>
<dbReference type="Pfam" id="PF07690">
    <property type="entry name" value="MFS_1"/>
    <property type="match status" value="2"/>
</dbReference>
<dbReference type="PANTHER" id="PTHR23517:SF3">
    <property type="entry name" value="INTEGRAL MEMBRANE TRANSPORT PROTEIN"/>
    <property type="match status" value="1"/>
</dbReference>
<evidence type="ECO:0000256" key="2">
    <source>
        <dbReference type="ARBA" id="ARBA00022448"/>
    </source>
</evidence>
<dbReference type="InterPro" id="IPR050171">
    <property type="entry name" value="MFS_Transporters"/>
</dbReference>
<feature type="transmembrane region" description="Helical" evidence="8">
    <location>
        <begin position="64"/>
        <end position="84"/>
    </location>
</feature>
<evidence type="ECO:0000259" key="9">
    <source>
        <dbReference type="PROSITE" id="PS50850"/>
    </source>
</evidence>
<dbReference type="HOGENOM" id="CLU_001265_10_4_11"/>
<feature type="transmembrane region" description="Helical" evidence="8">
    <location>
        <begin position="291"/>
        <end position="310"/>
    </location>
</feature>
<accession>A0A0A7I5F6</accession>
<dbReference type="KEGG" id="bka:AH68_09975"/>